<sequence>MIKNGSICINNNQCDSNHIITKDDHIKVKGVFHLDSPVLHQDEIEFVHEDEDYLVVNKPSGVPVQPGEPYLQNTLLHMLAHKYNKLNIRPCHRLDKGTTGVCIFAKNRKAAASFHKLQLSKQKLHKYYIAKVKGLIQQDQVFHVDSLVFDNSRERLLDAVTILSLLKYDSFSDTSLLLCSPVSGRFHQIRQHMYSINHPIVNDRPITTCQGYTVPKYPWMCVDDDCSSPDEFIENAFQKHVDMFIDKLEKKEHPFHDHILLHSFRYECIADNKLIWRYQTHSVPTWADGLDLDDLERKMNDIAQHRSACNKVEADLLDSTQVWKPSPHDMYYCISRQCAVSAKELRFQSRWAKSIPYNEIKDGHTCPTCNKLVHAHCKHCDKLISINNPKRNPCITRSGNHPEVYSFKVDPPANDFM</sequence>
<dbReference type="Proteomes" id="UP001431209">
    <property type="component" value="Unassembled WGS sequence"/>
</dbReference>
<dbReference type="EMBL" id="JAOPGA020000797">
    <property type="protein sequence ID" value="KAL0481900.1"/>
    <property type="molecule type" value="Genomic_DNA"/>
</dbReference>
<comment type="caution">
    <text evidence="3">The sequence shown here is derived from an EMBL/GenBank/DDBJ whole genome shotgun (WGS) entry which is preliminary data.</text>
</comment>
<dbReference type="InterPro" id="IPR006145">
    <property type="entry name" value="PsdUridine_synth_RsuA/RluA"/>
</dbReference>
<dbReference type="Pfam" id="PF00849">
    <property type="entry name" value="PseudoU_synth_2"/>
    <property type="match status" value="1"/>
</dbReference>
<feature type="domain" description="Pseudouridine synthase RsuA/RluA-like" evidence="2">
    <location>
        <begin position="52"/>
        <end position="193"/>
    </location>
</feature>
<dbReference type="PANTHER" id="PTHR21600">
    <property type="entry name" value="MITOCHONDRIAL RNA PSEUDOURIDINE SYNTHASE"/>
    <property type="match status" value="1"/>
</dbReference>
<accession>A0AAW2YXP2</accession>
<organism evidence="3 4">
    <name type="scientific">Acrasis kona</name>
    <dbReference type="NCBI Taxonomy" id="1008807"/>
    <lineage>
        <taxon>Eukaryota</taxon>
        <taxon>Discoba</taxon>
        <taxon>Heterolobosea</taxon>
        <taxon>Tetramitia</taxon>
        <taxon>Eutetramitia</taxon>
        <taxon>Acrasidae</taxon>
        <taxon>Acrasis</taxon>
    </lineage>
</organism>
<evidence type="ECO:0000313" key="3">
    <source>
        <dbReference type="EMBL" id="KAL0481900.1"/>
    </source>
</evidence>
<dbReference type="InterPro" id="IPR050188">
    <property type="entry name" value="RluA_PseudoU_synthase"/>
</dbReference>
<keyword evidence="1" id="KW-0694">RNA-binding</keyword>
<dbReference type="AlphaFoldDB" id="A0AAW2YXP2"/>
<dbReference type="GO" id="GO:0003723">
    <property type="term" value="F:RNA binding"/>
    <property type="evidence" value="ECO:0007669"/>
    <property type="project" value="UniProtKB-KW"/>
</dbReference>
<dbReference type="PANTHER" id="PTHR21600:SF40">
    <property type="entry name" value="PSEUDOURIDYLATE SYNTHASE RPUSD2"/>
    <property type="match status" value="1"/>
</dbReference>
<evidence type="ECO:0000259" key="2">
    <source>
        <dbReference type="Pfam" id="PF00849"/>
    </source>
</evidence>
<reference evidence="3 4" key="1">
    <citation type="submission" date="2024-03" db="EMBL/GenBank/DDBJ databases">
        <title>The Acrasis kona genome and developmental transcriptomes reveal deep origins of eukaryotic multicellular pathways.</title>
        <authorList>
            <person name="Sheikh S."/>
            <person name="Fu C.-J."/>
            <person name="Brown M.W."/>
            <person name="Baldauf S.L."/>
        </authorList>
    </citation>
    <scope>NUCLEOTIDE SEQUENCE [LARGE SCALE GENOMIC DNA]</scope>
    <source>
        <strain evidence="3 4">ATCC MYA-3509</strain>
    </source>
</reference>
<dbReference type="Gene3D" id="3.30.2350.10">
    <property type="entry name" value="Pseudouridine synthase"/>
    <property type="match status" value="1"/>
</dbReference>
<dbReference type="GO" id="GO:0000455">
    <property type="term" value="P:enzyme-directed rRNA pseudouridine synthesis"/>
    <property type="evidence" value="ECO:0007669"/>
    <property type="project" value="TreeGrafter"/>
</dbReference>
<dbReference type="InterPro" id="IPR020103">
    <property type="entry name" value="PsdUridine_synth_cat_dom_sf"/>
</dbReference>
<protein>
    <recommendedName>
        <fullName evidence="2">Pseudouridine synthase RsuA/RluA-like domain-containing protein</fullName>
    </recommendedName>
</protein>
<gene>
    <name evidence="3" type="ORF">AKO1_011333</name>
</gene>
<evidence type="ECO:0000256" key="1">
    <source>
        <dbReference type="PROSITE-ProRule" id="PRU00182"/>
    </source>
</evidence>
<dbReference type="SUPFAM" id="SSF55120">
    <property type="entry name" value="Pseudouridine synthase"/>
    <property type="match status" value="1"/>
</dbReference>
<proteinExistence type="predicted"/>
<dbReference type="PROSITE" id="PS50889">
    <property type="entry name" value="S4"/>
    <property type="match status" value="1"/>
</dbReference>
<dbReference type="GO" id="GO:0009982">
    <property type="term" value="F:pseudouridine synthase activity"/>
    <property type="evidence" value="ECO:0007669"/>
    <property type="project" value="InterPro"/>
</dbReference>
<name>A0AAW2YXP2_9EUKA</name>
<keyword evidence="4" id="KW-1185">Reference proteome</keyword>
<evidence type="ECO:0000313" key="4">
    <source>
        <dbReference type="Proteomes" id="UP001431209"/>
    </source>
</evidence>